<dbReference type="InterPro" id="IPR045860">
    <property type="entry name" value="Snake_toxin-like_sf"/>
</dbReference>
<feature type="chain" id="PRO_5046655318" description="UPAR/Ly6 domain-containing protein" evidence="3">
    <location>
        <begin position="21"/>
        <end position="131"/>
    </location>
</feature>
<dbReference type="PANTHER" id="PTHR10036">
    <property type="entry name" value="CD59 GLYCOPROTEIN"/>
    <property type="match status" value="1"/>
</dbReference>
<dbReference type="EMBL" id="CALNXI010000454">
    <property type="protein sequence ID" value="CAH3027466.1"/>
    <property type="molecule type" value="Genomic_DNA"/>
</dbReference>
<dbReference type="SUPFAM" id="SSF57302">
    <property type="entry name" value="Snake toxin-like"/>
    <property type="match status" value="1"/>
</dbReference>
<name>A0ABN8MH65_9CNID</name>
<evidence type="ECO:0000256" key="3">
    <source>
        <dbReference type="SAM" id="SignalP"/>
    </source>
</evidence>
<proteinExistence type="predicted"/>
<protein>
    <recommendedName>
        <fullName evidence="4">UPAR/Ly6 domain-containing protein</fullName>
    </recommendedName>
</protein>
<sequence length="131" mass="14793">MRSAIEILFLSALFQKTAVSLTCYTCYSKVSWTDCDQQRSRVICASWLDVCAKTRVHFDAWGKQFDVYERGCFANDFCTPRACKYISGGENCTVNCCDLELCNGTALTTHTGKFLVWLSLAFAVFQHVLLD</sequence>
<keyword evidence="6" id="KW-1185">Reference proteome</keyword>
<dbReference type="Pfam" id="PF00021">
    <property type="entry name" value="UPAR_LY6"/>
    <property type="match status" value="1"/>
</dbReference>
<dbReference type="Proteomes" id="UP001159427">
    <property type="component" value="Unassembled WGS sequence"/>
</dbReference>
<evidence type="ECO:0000313" key="5">
    <source>
        <dbReference type="EMBL" id="CAH3027466.1"/>
    </source>
</evidence>
<dbReference type="InterPro" id="IPR016054">
    <property type="entry name" value="LY6_UPA_recep-like"/>
</dbReference>
<evidence type="ECO:0000259" key="4">
    <source>
        <dbReference type="SMART" id="SM00134"/>
    </source>
</evidence>
<keyword evidence="2" id="KW-1015">Disulfide bond</keyword>
<gene>
    <name evidence="5" type="ORF">PEVE_00031619</name>
</gene>
<evidence type="ECO:0000313" key="6">
    <source>
        <dbReference type="Proteomes" id="UP001159427"/>
    </source>
</evidence>
<dbReference type="Gene3D" id="2.10.60.10">
    <property type="entry name" value="CD59"/>
    <property type="match status" value="1"/>
</dbReference>
<dbReference type="SMART" id="SM00134">
    <property type="entry name" value="LU"/>
    <property type="match status" value="1"/>
</dbReference>
<comment type="caution">
    <text evidence="5">The sequence shown here is derived from an EMBL/GenBank/DDBJ whole genome shotgun (WGS) entry which is preliminary data.</text>
</comment>
<reference evidence="5 6" key="1">
    <citation type="submission" date="2022-05" db="EMBL/GenBank/DDBJ databases">
        <authorList>
            <consortium name="Genoscope - CEA"/>
            <person name="William W."/>
        </authorList>
    </citation>
    <scope>NUCLEOTIDE SEQUENCE [LARGE SCALE GENOMIC DNA]</scope>
</reference>
<organism evidence="5 6">
    <name type="scientific">Porites evermanni</name>
    <dbReference type="NCBI Taxonomy" id="104178"/>
    <lineage>
        <taxon>Eukaryota</taxon>
        <taxon>Metazoa</taxon>
        <taxon>Cnidaria</taxon>
        <taxon>Anthozoa</taxon>
        <taxon>Hexacorallia</taxon>
        <taxon>Scleractinia</taxon>
        <taxon>Fungiina</taxon>
        <taxon>Poritidae</taxon>
        <taxon>Porites</taxon>
    </lineage>
</organism>
<evidence type="ECO:0000256" key="2">
    <source>
        <dbReference type="ARBA" id="ARBA00023157"/>
    </source>
</evidence>
<dbReference type="CDD" id="cd00117">
    <property type="entry name" value="TFP"/>
    <property type="match status" value="1"/>
</dbReference>
<evidence type="ECO:0000256" key="1">
    <source>
        <dbReference type="ARBA" id="ARBA00022729"/>
    </source>
</evidence>
<accession>A0ABN8MH65</accession>
<keyword evidence="1 3" id="KW-0732">Signal</keyword>
<feature type="signal peptide" evidence="3">
    <location>
        <begin position="1"/>
        <end position="20"/>
    </location>
</feature>
<feature type="domain" description="UPAR/Ly6" evidence="4">
    <location>
        <begin position="21"/>
        <end position="110"/>
    </location>
</feature>